<feature type="domain" description="HTH luxR-type" evidence="4">
    <location>
        <begin position="152"/>
        <end position="217"/>
    </location>
</feature>
<dbReference type="AlphaFoldDB" id="A0A1I7K109"/>
<evidence type="ECO:0000259" key="4">
    <source>
        <dbReference type="PROSITE" id="PS50043"/>
    </source>
</evidence>
<protein>
    <submittedName>
        <fullName evidence="5">Two-component system, NarL family, response regulator DegU</fullName>
    </submittedName>
</protein>
<dbReference type="GO" id="GO:0003677">
    <property type="term" value="F:DNA binding"/>
    <property type="evidence" value="ECO:0007669"/>
    <property type="project" value="UniProtKB-KW"/>
</dbReference>
<dbReference type="GO" id="GO:0006355">
    <property type="term" value="P:regulation of DNA-templated transcription"/>
    <property type="evidence" value="ECO:0007669"/>
    <property type="project" value="InterPro"/>
</dbReference>
<dbReference type="Proteomes" id="UP000183508">
    <property type="component" value="Unassembled WGS sequence"/>
</dbReference>
<dbReference type="CDD" id="cd06170">
    <property type="entry name" value="LuxR_C_like"/>
    <property type="match status" value="1"/>
</dbReference>
<accession>A0A1I7K109</accession>
<keyword evidence="6" id="KW-1185">Reference proteome</keyword>
<name>A0A1I7K109_9BACL</name>
<dbReference type="EMBL" id="FPBV01000013">
    <property type="protein sequence ID" value="SFU91075.1"/>
    <property type="molecule type" value="Genomic_DNA"/>
</dbReference>
<evidence type="ECO:0000256" key="2">
    <source>
        <dbReference type="ARBA" id="ARBA00023125"/>
    </source>
</evidence>
<dbReference type="RefSeq" id="WP_139234688.1">
    <property type="nucleotide sequence ID" value="NZ_FPBV01000013.1"/>
</dbReference>
<dbReference type="STRING" id="392015.SAMN05421543_11311"/>
<dbReference type="InterPro" id="IPR000792">
    <property type="entry name" value="Tscrpt_reg_LuxR_C"/>
</dbReference>
<dbReference type="OrthoDB" id="9779069at2"/>
<sequence>MPTVRVFTLMAQPLLQRGLQILIDTQPEYVYAGSFTHPDEVLRQMTPAQPGEVNVLMLDFDPAAESYRPFFSRLRKIDPDLRILFLLHLRTTESDVVRALRTGANGYLLQSVSEEGLLRALGAIAQGRSYLQPHVTPMVLAELRKPLYPMREWDAHVELAERERMLLQLAADGLSNTQIADVLGLAEKTVRNMWSALFAKIGINDRTQAVLWAIRTGNAQLR</sequence>
<evidence type="ECO:0000256" key="3">
    <source>
        <dbReference type="ARBA" id="ARBA00023163"/>
    </source>
</evidence>
<dbReference type="SUPFAM" id="SSF46894">
    <property type="entry name" value="C-terminal effector domain of the bipartite response regulators"/>
    <property type="match status" value="1"/>
</dbReference>
<dbReference type="PANTHER" id="PTHR43214">
    <property type="entry name" value="TWO-COMPONENT RESPONSE REGULATOR"/>
    <property type="match status" value="1"/>
</dbReference>
<proteinExistence type="predicted"/>
<evidence type="ECO:0000313" key="5">
    <source>
        <dbReference type="EMBL" id="SFU91075.1"/>
    </source>
</evidence>
<dbReference type="PROSITE" id="PS00622">
    <property type="entry name" value="HTH_LUXR_1"/>
    <property type="match status" value="1"/>
</dbReference>
<dbReference type="SUPFAM" id="SSF52172">
    <property type="entry name" value="CheY-like"/>
    <property type="match status" value="1"/>
</dbReference>
<dbReference type="PRINTS" id="PR00038">
    <property type="entry name" value="HTHLUXR"/>
</dbReference>
<reference evidence="6" key="1">
    <citation type="submission" date="2016-10" db="EMBL/GenBank/DDBJ databases">
        <authorList>
            <person name="Varghese N."/>
        </authorList>
    </citation>
    <scope>NUCLEOTIDE SEQUENCE [LARGE SCALE GENOMIC DNA]</scope>
    <source>
        <strain evidence="6">DSM 17980</strain>
    </source>
</reference>
<dbReference type="InterPro" id="IPR016032">
    <property type="entry name" value="Sig_transdc_resp-reg_C-effctor"/>
</dbReference>
<dbReference type="PROSITE" id="PS50043">
    <property type="entry name" value="HTH_LUXR_2"/>
    <property type="match status" value="1"/>
</dbReference>
<keyword evidence="1" id="KW-0805">Transcription regulation</keyword>
<evidence type="ECO:0000313" key="6">
    <source>
        <dbReference type="Proteomes" id="UP000183508"/>
    </source>
</evidence>
<dbReference type="Gene3D" id="3.40.50.2300">
    <property type="match status" value="1"/>
</dbReference>
<dbReference type="Pfam" id="PF00196">
    <property type="entry name" value="GerE"/>
    <property type="match status" value="1"/>
</dbReference>
<gene>
    <name evidence="5" type="ORF">SAMN05421543_11311</name>
</gene>
<dbReference type="SMART" id="SM00421">
    <property type="entry name" value="HTH_LUXR"/>
    <property type="match status" value="1"/>
</dbReference>
<dbReference type="InterPro" id="IPR039420">
    <property type="entry name" value="WalR-like"/>
</dbReference>
<dbReference type="InterPro" id="IPR011006">
    <property type="entry name" value="CheY-like_superfamily"/>
</dbReference>
<evidence type="ECO:0000256" key="1">
    <source>
        <dbReference type="ARBA" id="ARBA00023015"/>
    </source>
</evidence>
<dbReference type="eggNOG" id="COG2197">
    <property type="taxonomic scope" value="Bacteria"/>
</dbReference>
<organism evidence="5 6">
    <name type="scientific">Alicyclobacillus macrosporangiidus</name>
    <dbReference type="NCBI Taxonomy" id="392015"/>
    <lineage>
        <taxon>Bacteria</taxon>
        <taxon>Bacillati</taxon>
        <taxon>Bacillota</taxon>
        <taxon>Bacilli</taxon>
        <taxon>Bacillales</taxon>
        <taxon>Alicyclobacillaceae</taxon>
        <taxon>Alicyclobacillus</taxon>
    </lineage>
</organism>
<keyword evidence="3" id="KW-0804">Transcription</keyword>
<keyword evidence="2" id="KW-0238">DNA-binding</keyword>